<proteinExistence type="predicted"/>
<name>A0A1Y6MG99_9GAMM</name>
<dbReference type="EC" id="1.3.7.9" evidence="2"/>
<accession>A0A1Y6MG99</accession>
<dbReference type="PANTHER" id="PTHR45331">
    <property type="entry name" value="OXIDOREDUCTASE, IRON-SULPHUR BINDING SUBUNIT-RELATED-RELATED"/>
    <property type="match status" value="1"/>
</dbReference>
<evidence type="ECO:0000313" key="2">
    <source>
        <dbReference type="EMBL" id="SMY35482.1"/>
    </source>
</evidence>
<dbReference type="GO" id="GO:0051537">
    <property type="term" value="F:2 iron, 2 sulfur cluster binding"/>
    <property type="evidence" value="ECO:0007669"/>
    <property type="project" value="TreeGrafter"/>
</dbReference>
<dbReference type="InterPro" id="IPR002888">
    <property type="entry name" value="2Fe-2S-bd"/>
</dbReference>
<sequence>MISVTMTINGNVVGPIEVDESVKMIDFLHEYQGLTGTKFGCGIGVCHACSIIVDDADGGSHTERTCINGVGNFNGKKLRTVEGHAKRNLMGQITALSPVQQTFVDHFSFQCGWCTSGFVNESTVLVEQLAKQPVEKDPVENVIENALKKHICRCSGYRKYYVGLRDLVLSQPGLVK</sequence>
<dbReference type="Gene3D" id="3.10.20.30">
    <property type="match status" value="1"/>
</dbReference>
<reference evidence="3" key="1">
    <citation type="submission" date="2017-06" db="EMBL/GenBank/DDBJ databases">
        <authorList>
            <person name="Rodrigo-Torres L."/>
            <person name="Arahal R.D."/>
            <person name="Lucena T."/>
        </authorList>
    </citation>
    <scope>NUCLEOTIDE SEQUENCE [LARGE SCALE GENOMIC DNA]</scope>
    <source>
        <strain evidence="3">CECT 9192</strain>
    </source>
</reference>
<dbReference type="EMBL" id="FYAJ01000003">
    <property type="protein sequence ID" value="SMY35482.1"/>
    <property type="molecule type" value="Genomic_DNA"/>
</dbReference>
<keyword evidence="3" id="KW-1185">Reference proteome</keyword>
<feature type="domain" description="2Fe-2S ferredoxin-type" evidence="1">
    <location>
        <begin position="2"/>
        <end position="84"/>
    </location>
</feature>
<dbReference type="Pfam" id="PF01799">
    <property type="entry name" value="Fer2_2"/>
    <property type="match status" value="1"/>
</dbReference>
<evidence type="ECO:0000313" key="3">
    <source>
        <dbReference type="Proteomes" id="UP000195719"/>
    </source>
</evidence>
<keyword evidence="2" id="KW-0560">Oxidoreductase</keyword>
<dbReference type="RefSeq" id="WP_087853794.1">
    <property type="nucleotide sequence ID" value="NZ_FYAJ01000003.1"/>
</dbReference>
<dbReference type="Pfam" id="PF00111">
    <property type="entry name" value="Fer2"/>
    <property type="match status" value="1"/>
</dbReference>
<evidence type="ECO:0000259" key="1">
    <source>
        <dbReference type="PROSITE" id="PS51085"/>
    </source>
</evidence>
<dbReference type="Proteomes" id="UP000195719">
    <property type="component" value="Unassembled WGS sequence"/>
</dbReference>
<dbReference type="GO" id="GO:0046872">
    <property type="term" value="F:metal ion binding"/>
    <property type="evidence" value="ECO:0007669"/>
    <property type="project" value="InterPro"/>
</dbReference>
<dbReference type="InterPro" id="IPR036884">
    <property type="entry name" value="2Fe-2S-bd_dom_sf"/>
</dbReference>
<gene>
    <name evidence="2" type="primary">hcrC</name>
    <name evidence="2" type="ORF">PAND9192_02160</name>
</gene>
<dbReference type="InterPro" id="IPR001041">
    <property type="entry name" value="2Fe-2S_ferredoxin-type"/>
</dbReference>
<dbReference type="SUPFAM" id="SSF54292">
    <property type="entry name" value="2Fe-2S ferredoxin-like"/>
    <property type="match status" value="1"/>
</dbReference>
<protein>
    <submittedName>
        <fullName evidence="2">4-hydroxybenzoyl-CoA reductase subunit gamma</fullName>
        <ecNumber evidence="2">1.3.7.9</ecNumber>
    </submittedName>
</protein>
<dbReference type="AlphaFoldDB" id="A0A1Y6MG99"/>
<dbReference type="PROSITE" id="PS51085">
    <property type="entry name" value="2FE2S_FER_2"/>
    <property type="match status" value="1"/>
</dbReference>
<dbReference type="InterPro" id="IPR036010">
    <property type="entry name" value="2Fe-2S_ferredoxin-like_sf"/>
</dbReference>
<dbReference type="InterPro" id="IPR052914">
    <property type="entry name" value="Aldehyde_Oxdr_Iron-Sulfur"/>
</dbReference>
<dbReference type="InterPro" id="IPR012675">
    <property type="entry name" value="Beta-grasp_dom_sf"/>
</dbReference>
<dbReference type="PANTHER" id="PTHR45331:SF2">
    <property type="entry name" value="OXIDOREDUCTASE WITH IRON-SULFUR SUBUNIT"/>
    <property type="match status" value="1"/>
</dbReference>
<organism evidence="2 3">
    <name type="scientific">Photobacterium andalusiense</name>
    <dbReference type="NCBI Taxonomy" id="2204296"/>
    <lineage>
        <taxon>Bacteria</taxon>
        <taxon>Pseudomonadati</taxon>
        <taxon>Pseudomonadota</taxon>
        <taxon>Gammaproteobacteria</taxon>
        <taxon>Vibrionales</taxon>
        <taxon>Vibrionaceae</taxon>
        <taxon>Photobacterium</taxon>
    </lineage>
</organism>
<dbReference type="GO" id="GO:0016903">
    <property type="term" value="F:oxidoreductase activity, acting on the aldehyde or oxo group of donors"/>
    <property type="evidence" value="ECO:0007669"/>
    <property type="project" value="TreeGrafter"/>
</dbReference>
<dbReference type="SUPFAM" id="SSF47741">
    <property type="entry name" value="CO dehydrogenase ISP C-domain like"/>
    <property type="match status" value="1"/>
</dbReference>
<dbReference type="Gene3D" id="1.10.150.120">
    <property type="entry name" value="[2Fe-2S]-binding domain"/>
    <property type="match status" value="1"/>
</dbReference>